<keyword evidence="2" id="KW-1185">Reference proteome</keyword>
<dbReference type="EMBL" id="CM044707">
    <property type="protein sequence ID" value="KAI5655248.1"/>
    <property type="molecule type" value="Genomic_DNA"/>
</dbReference>
<proteinExistence type="predicted"/>
<organism evidence="1 2">
    <name type="scientific">Catharanthus roseus</name>
    <name type="common">Madagascar periwinkle</name>
    <name type="synonym">Vinca rosea</name>
    <dbReference type="NCBI Taxonomy" id="4058"/>
    <lineage>
        <taxon>Eukaryota</taxon>
        <taxon>Viridiplantae</taxon>
        <taxon>Streptophyta</taxon>
        <taxon>Embryophyta</taxon>
        <taxon>Tracheophyta</taxon>
        <taxon>Spermatophyta</taxon>
        <taxon>Magnoliopsida</taxon>
        <taxon>eudicotyledons</taxon>
        <taxon>Gunneridae</taxon>
        <taxon>Pentapetalae</taxon>
        <taxon>asterids</taxon>
        <taxon>lamiids</taxon>
        <taxon>Gentianales</taxon>
        <taxon>Apocynaceae</taxon>
        <taxon>Rauvolfioideae</taxon>
        <taxon>Vinceae</taxon>
        <taxon>Catharanthinae</taxon>
        <taxon>Catharanthus</taxon>
    </lineage>
</organism>
<dbReference type="Proteomes" id="UP001060085">
    <property type="component" value="Linkage Group LG07"/>
</dbReference>
<sequence>MGSSVVIEISGDSDTESESGIATPDSDIDLEDDSKEDDAVDSPPPIESSPYQEGEKVLAFHNQRVYEAKVQRIGFQMNEWRYFIHYIGWNKSWDEWVGFDRLMKHTEENLQKEKEINEKQDMNKNVKNGRALQIKPKSSNGRSVAKGRKRKTGQKDKGTLLVEKRVNIHIPATLKKQLIDDCESTTHLGKLVKLPRSPNVEEILSKYHDYRLTKDGQIVGSVGEILNGLRSYFDKALPAMLLYKNERHQYEEMVSDNVTPSAIYGAEHLLRLFVKLPEILYYANIEETTLVELQQNLVNFLKYLQKNQSSFFHSAYRIGL</sequence>
<name>A0ACC0A5E1_CATRO</name>
<evidence type="ECO:0000313" key="1">
    <source>
        <dbReference type="EMBL" id="KAI5655248.1"/>
    </source>
</evidence>
<gene>
    <name evidence="1" type="ORF">M9H77_32435</name>
</gene>
<accession>A0ACC0A5E1</accession>
<comment type="caution">
    <text evidence="1">The sequence shown here is derived from an EMBL/GenBank/DDBJ whole genome shotgun (WGS) entry which is preliminary data.</text>
</comment>
<protein>
    <submittedName>
        <fullName evidence="1">Uncharacterized protein</fullName>
    </submittedName>
</protein>
<evidence type="ECO:0000313" key="2">
    <source>
        <dbReference type="Proteomes" id="UP001060085"/>
    </source>
</evidence>
<reference evidence="2" key="1">
    <citation type="journal article" date="2023" name="Nat. Plants">
        <title>Single-cell RNA sequencing provides a high-resolution roadmap for understanding the multicellular compartmentation of specialized metabolism.</title>
        <authorList>
            <person name="Sun S."/>
            <person name="Shen X."/>
            <person name="Li Y."/>
            <person name="Li Y."/>
            <person name="Wang S."/>
            <person name="Li R."/>
            <person name="Zhang H."/>
            <person name="Shen G."/>
            <person name="Guo B."/>
            <person name="Wei J."/>
            <person name="Xu J."/>
            <person name="St-Pierre B."/>
            <person name="Chen S."/>
            <person name="Sun C."/>
        </authorList>
    </citation>
    <scope>NUCLEOTIDE SEQUENCE [LARGE SCALE GENOMIC DNA]</scope>
</reference>